<accession>A0A378WV88</accession>
<dbReference type="Proteomes" id="UP000255082">
    <property type="component" value="Unassembled WGS sequence"/>
</dbReference>
<reference evidence="1 2" key="1">
    <citation type="submission" date="2018-06" db="EMBL/GenBank/DDBJ databases">
        <authorList>
            <consortium name="Pathogen Informatics"/>
            <person name="Doyle S."/>
        </authorList>
    </citation>
    <scope>NUCLEOTIDE SEQUENCE [LARGE SCALE GENOMIC DNA]</scope>
    <source>
        <strain evidence="1 2">NCTC13184</strain>
    </source>
</reference>
<dbReference type="NCBIfam" id="NF047719">
    <property type="entry name" value="SCO6745_fam_HTH"/>
    <property type="match status" value="1"/>
</dbReference>
<evidence type="ECO:0000313" key="2">
    <source>
        <dbReference type="Proteomes" id="UP000255082"/>
    </source>
</evidence>
<dbReference type="Pfam" id="PF21863">
    <property type="entry name" value="HTH_67"/>
    <property type="match status" value="1"/>
</dbReference>
<organism evidence="1 2">
    <name type="scientific">Nocardia africana</name>
    <dbReference type="NCBI Taxonomy" id="134964"/>
    <lineage>
        <taxon>Bacteria</taxon>
        <taxon>Bacillati</taxon>
        <taxon>Actinomycetota</taxon>
        <taxon>Actinomycetes</taxon>
        <taxon>Mycobacteriales</taxon>
        <taxon>Nocardiaceae</taxon>
        <taxon>Nocardia</taxon>
    </lineage>
</organism>
<dbReference type="InterPro" id="IPR054058">
    <property type="entry name" value="HTH_67"/>
</dbReference>
<evidence type="ECO:0000313" key="1">
    <source>
        <dbReference type="EMBL" id="SUA45138.1"/>
    </source>
</evidence>
<proteinExistence type="predicted"/>
<dbReference type="AlphaFoldDB" id="A0A378WV88"/>
<dbReference type="EMBL" id="UGRU01000001">
    <property type="protein sequence ID" value="SUA45138.1"/>
    <property type="molecule type" value="Genomic_DNA"/>
</dbReference>
<gene>
    <name evidence="1" type="ORF">NCTC13184_03660</name>
</gene>
<protein>
    <submittedName>
        <fullName evidence="1">Uncharacterized protein</fullName>
    </submittedName>
</protein>
<dbReference type="RefSeq" id="WP_258562191.1">
    <property type="nucleotide sequence ID" value="NZ_UGRU01000001.1"/>
</dbReference>
<name>A0A378WV88_9NOCA</name>
<sequence>MSVPAAVKSEIQTIGGAFMFSREAKAFGATTGVEGFIGPYTRGRGGVLGEVDADVVAAAFGFFEPGTVRAAWDSVTMAPAEAAAGYLAACQGFGRRKLAGFDGCDRLADLLQVVTDAADVAGVSLFAGWRALPLAGDAPGRVLQLIHCLRELRGGLHLMAVRASGLSPFEAVLIGGSPRTDGPTQARLFGWGERVDTTEVSAAMRERWDAAEALTDELIAPAFAALDDTAVRNWSSCCVRPTPPSSRGSRCRPGAILQ</sequence>